<protein>
    <submittedName>
        <fullName evidence="1">Uncharacterized protein</fullName>
    </submittedName>
</protein>
<dbReference type="RefSeq" id="WP_089751486.1">
    <property type="nucleotide sequence ID" value="NZ_FOOG01000010.1"/>
</dbReference>
<gene>
    <name evidence="1" type="ORF">SAMN05216353_1104</name>
</gene>
<sequence>MSWTKDKAYEKLQEIYTDKVMQDEKRRIFQQVYNHLHEHLDDLAIKSGLKEESLKQLKFFKEYTFMPGDNLFQSMRYVFLLARGEREREPQETSQHLSRIYRALFQPAGLKNPYIPESFWKTPLGVACSVAEDGVESVYPVLDEVIEAETFESH</sequence>
<organism evidence="1 2">
    <name type="scientific">Halobacillus alkaliphilus</name>
    <dbReference type="NCBI Taxonomy" id="396056"/>
    <lineage>
        <taxon>Bacteria</taxon>
        <taxon>Bacillati</taxon>
        <taxon>Bacillota</taxon>
        <taxon>Bacilli</taxon>
        <taxon>Bacillales</taxon>
        <taxon>Bacillaceae</taxon>
        <taxon>Halobacillus</taxon>
    </lineage>
</organism>
<evidence type="ECO:0000313" key="2">
    <source>
        <dbReference type="Proteomes" id="UP000198897"/>
    </source>
</evidence>
<dbReference type="AlphaFoldDB" id="A0A1I2LSS1"/>
<name>A0A1I2LSS1_9BACI</name>
<reference evidence="2" key="1">
    <citation type="submission" date="2016-10" db="EMBL/GenBank/DDBJ databases">
        <authorList>
            <person name="Varghese N."/>
            <person name="Submissions S."/>
        </authorList>
    </citation>
    <scope>NUCLEOTIDE SEQUENCE [LARGE SCALE GENOMIC DNA]</scope>
    <source>
        <strain evidence="2">FP5</strain>
    </source>
</reference>
<dbReference type="OrthoDB" id="2964969at2"/>
<dbReference type="EMBL" id="FOOG01000010">
    <property type="protein sequence ID" value="SFF81549.1"/>
    <property type="molecule type" value="Genomic_DNA"/>
</dbReference>
<evidence type="ECO:0000313" key="1">
    <source>
        <dbReference type="EMBL" id="SFF81549.1"/>
    </source>
</evidence>
<proteinExistence type="predicted"/>
<dbReference type="Proteomes" id="UP000198897">
    <property type="component" value="Unassembled WGS sequence"/>
</dbReference>
<accession>A0A1I2LSS1</accession>
<keyword evidence="2" id="KW-1185">Reference proteome</keyword>